<accession>A0A426Y1M2</accession>
<name>A0A426Y1M2_ENSVE</name>
<comment type="caution">
    <text evidence="1">The sequence shown here is derived from an EMBL/GenBank/DDBJ whole genome shotgun (WGS) entry which is preliminary data.</text>
</comment>
<protein>
    <submittedName>
        <fullName evidence="1">Uncharacterized protein</fullName>
    </submittedName>
</protein>
<dbReference type="Proteomes" id="UP000287651">
    <property type="component" value="Unassembled WGS sequence"/>
</dbReference>
<dbReference type="AlphaFoldDB" id="A0A426Y1M2"/>
<proteinExistence type="predicted"/>
<organism evidence="1 2">
    <name type="scientific">Ensete ventricosum</name>
    <name type="common">Abyssinian banana</name>
    <name type="synonym">Musa ensete</name>
    <dbReference type="NCBI Taxonomy" id="4639"/>
    <lineage>
        <taxon>Eukaryota</taxon>
        <taxon>Viridiplantae</taxon>
        <taxon>Streptophyta</taxon>
        <taxon>Embryophyta</taxon>
        <taxon>Tracheophyta</taxon>
        <taxon>Spermatophyta</taxon>
        <taxon>Magnoliopsida</taxon>
        <taxon>Liliopsida</taxon>
        <taxon>Zingiberales</taxon>
        <taxon>Musaceae</taxon>
        <taxon>Ensete</taxon>
    </lineage>
</organism>
<reference evidence="1 2" key="1">
    <citation type="journal article" date="2014" name="Agronomy (Basel)">
        <title>A Draft Genome Sequence for Ensete ventricosum, the Drought-Tolerant Tree Against Hunger.</title>
        <authorList>
            <person name="Harrison J."/>
            <person name="Moore K.A."/>
            <person name="Paszkiewicz K."/>
            <person name="Jones T."/>
            <person name="Grant M."/>
            <person name="Ambacheew D."/>
            <person name="Muzemil S."/>
            <person name="Studholme D.J."/>
        </authorList>
    </citation>
    <scope>NUCLEOTIDE SEQUENCE [LARGE SCALE GENOMIC DNA]</scope>
</reference>
<evidence type="ECO:0000313" key="2">
    <source>
        <dbReference type="Proteomes" id="UP000287651"/>
    </source>
</evidence>
<sequence length="100" mass="11479">MIKRNLHRSMHFYVRRELREWVLIDLEFRIPHLEAPKGNLVPELIGDKASMLKFAVESLNPSLTLHRTLGGHVLRYGCLITCLLCPCPGLLSMVESKIEL</sequence>
<dbReference type="EMBL" id="AMZH03015818">
    <property type="protein sequence ID" value="RRT45461.1"/>
    <property type="molecule type" value="Genomic_DNA"/>
</dbReference>
<evidence type="ECO:0000313" key="1">
    <source>
        <dbReference type="EMBL" id="RRT45461.1"/>
    </source>
</evidence>
<gene>
    <name evidence="1" type="ORF">B296_00029965</name>
</gene>